<dbReference type="Gene3D" id="1.25.40.10">
    <property type="entry name" value="Tetratricopeptide repeat domain"/>
    <property type="match status" value="1"/>
</dbReference>
<protein>
    <recommendedName>
        <fullName evidence="3">Kinesin light chain</fullName>
    </recommendedName>
</protein>
<evidence type="ECO:0008006" key="3">
    <source>
        <dbReference type="Google" id="ProtNLM"/>
    </source>
</evidence>
<dbReference type="Pfam" id="PF13374">
    <property type="entry name" value="TPR_10"/>
    <property type="match status" value="1"/>
</dbReference>
<evidence type="ECO:0000313" key="1">
    <source>
        <dbReference type="EMBL" id="KAF2184994.1"/>
    </source>
</evidence>
<feature type="non-terminal residue" evidence="1">
    <location>
        <position position="1"/>
    </location>
</feature>
<accession>A0A6A6DZK6</accession>
<dbReference type="Proteomes" id="UP000800200">
    <property type="component" value="Unassembled WGS sequence"/>
</dbReference>
<reference evidence="1" key="1">
    <citation type="journal article" date="2020" name="Stud. Mycol.">
        <title>101 Dothideomycetes genomes: a test case for predicting lifestyles and emergence of pathogens.</title>
        <authorList>
            <person name="Haridas S."/>
            <person name="Albert R."/>
            <person name="Binder M."/>
            <person name="Bloem J."/>
            <person name="Labutti K."/>
            <person name="Salamov A."/>
            <person name="Andreopoulos B."/>
            <person name="Baker S."/>
            <person name="Barry K."/>
            <person name="Bills G."/>
            <person name="Bluhm B."/>
            <person name="Cannon C."/>
            <person name="Castanera R."/>
            <person name="Culley D."/>
            <person name="Daum C."/>
            <person name="Ezra D."/>
            <person name="Gonzalez J."/>
            <person name="Henrissat B."/>
            <person name="Kuo A."/>
            <person name="Liang C."/>
            <person name="Lipzen A."/>
            <person name="Lutzoni F."/>
            <person name="Magnuson J."/>
            <person name="Mondo S."/>
            <person name="Nolan M."/>
            <person name="Ohm R."/>
            <person name="Pangilinan J."/>
            <person name="Park H.-J."/>
            <person name="Ramirez L."/>
            <person name="Alfaro M."/>
            <person name="Sun H."/>
            <person name="Tritt A."/>
            <person name="Yoshinaga Y."/>
            <person name="Zwiers L.-H."/>
            <person name="Turgeon B."/>
            <person name="Goodwin S."/>
            <person name="Spatafora J."/>
            <person name="Crous P."/>
            <person name="Grigoriev I."/>
        </authorList>
    </citation>
    <scope>NUCLEOTIDE SEQUENCE</scope>
    <source>
        <strain evidence="1">CBS 207.26</strain>
    </source>
</reference>
<dbReference type="AlphaFoldDB" id="A0A6A6DZK6"/>
<dbReference type="EMBL" id="ML994635">
    <property type="protein sequence ID" value="KAF2184994.1"/>
    <property type="molecule type" value="Genomic_DNA"/>
</dbReference>
<name>A0A6A6DZK6_9PEZI</name>
<keyword evidence="2" id="KW-1185">Reference proteome</keyword>
<organism evidence="1 2">
    <name type="scientific">Zopfia rhizophila CBS 207.26</name>
    <dbReference type="NCBI Taxonomy" id="1314779"/>
    <lineage>
        <taxon>Eukaryota</taxon>
        <taxon>Fungi</taxon>
        <taxon>Dikarya</taxon>
        <taxon>Ascomycota</taxon>
        <taxon>Pezizomycotina</taxon>
        <taxon>Dothideomycetes</taxon>
        <taxon>Dothideomycetes incertae sedis</taxon>
        <taxon>Zopfiaceae</taxon>
        <taxon>Zopfia</taxon>
    </lineage>
</organism>
<dbReference type="OrthoDB" id="4358462at2759"/>
<proteinExistence type="predicted"/>
<sequence>LYHQQKYQDAEEMFRQAMQGREKAIGGDHPDTLDSKRLLQNVLRVLGLPPLLNYSTTVLTNRLDDFFSGAEGNRDAYIDSEIYEIAALLKQVNFR</sequence>
<gene>
    <name evidence="1" type="ORF">K469DRAFT_578010</name>
</gene>
<evidence type="ECO:0000313" key="2">
    <source>
        <dbReference type="Proteomes" id="UP000800200"/>
    </source>
</evidence>
<dbReference type="InterPro" id="IPR011990">
    <property type="entry name" value="TPR-like_helical_dom_sf"/>
</dbReference>